<comment type="subcellular location">
    <subcellularLocation>
        <location evidence="2">Nucleus</location>
    </subcellularLocation>
</comment>
<feature type="region of interest" description="Disordered" evidence="10">
    <location>
        <begin position="28"/>
        <end position="135"/>
    </location>
</feature>
<comment type="function">
    <text evidence="1">May be involved in cell cycle regulation.</text>
</comment>
<keyword evidence="8" id="KW-0539">Nucleus</keyword>
<dbReference type="GO" id="GO:0043161">
    <property type="term" value="P:proteasome-mediated ubiquitin-dependent protein catabolic process"/>
    <property type="evidence" value="ECO:0007669"/>
    <property type="project" value="TreeGrafter"/>
</dbReference>
<dbReference type="PANTHER" id="PTHR16523:SF6">
    <property type="entry name" value="PEST PROTEOLYTIC SIGNAL-CONTAINING NUCLEAR PROTEIN"/>
    <property type="match status" value="1"/>
</dbReference>
<keyword evidence="6" id="KW-0832">Ubl conjugation</keyword>
<dbReference type="AlphaFoldDB" id="A0A023FDD3"/>
<organism evidence="11">
    <name type="scientific">Amblyomma cajennense</name>
    <name type="common">Cayenne tick</name>
    <name type="synonym">Acarus cajennensis</name>
    <dbReference type="NCBI Taxonomy" id="34607"/>
    <lineage>
        <taxon>Eukaryota</taxon>
        <taxon>Metazoa</taxon>
        <taxon>Ecdysozoa</taxon>
        <taxon>Arthropoda</taxon>
        <taxon>Chelicerata</taxon>
        <taxon>Arachnida</taxon>
        <taxon>Acari</taxon>
        <taxon>Parasitiformes</taxon>
        <taxon>Ixodida</taxon>
        <taxon>Ixodoidea</taxon>
        <taxon>Ixodidae</taxon>
        <taxon>Amblyomminae</taxon>
        <taxon>Amblyomma</taxon>
    </lineage>
</organism>
<reference evidence="11" key="1">
    <citation type="submission" date="2014-03" db="EMBL/GenBank/DDBJ databases">
        <title>The sialotranscriptome of Amblyomma triste, Amblyomma parvum and Amblyomma cajennense ticks, uncovered by 454-based RNA-seq.</title>
        <authorList>
            <person name="Garcia G.R."/>
            <person name="Gardinassi L.G."/>
            <person name="Ribeiro J.M."/>
            <person name="Anatriello E."/>
            <person name="Ferreira B.R."/>
            <person name="Moreira H.N."/>
            <person name="Mafra C."/>
            <person name="Olegario M.M."/>
            <person name="Szabo P.J."/>
            <person name="Miranda-Santos I.K."/>
            <person name="Maruyama S.R."/>
        </authorList>
    </citation>
    <scope>NUCLEOTIDE SEQUENCE</scope>
    <source>
        <strain evidence="11">Uberlandia</strain>
        <tissue evidence="11">Salivary glands</tissue>
    </source>
</reference>
<accession>A0A023FDD3</accession>
<dbReference type="Pfam" id="PF15473">
    <property type="entry name" value="PCNP"/>
    <property type="match status" value="1"/>
</dbReference>
<proteinExistence type="evidence at transcript level"/>
<sequence length="182" mass="20055">GEFYRKESLGRSRNREYSVFAVDLGAGTTEVASDSQSDDEERQSPTTVDAEKRKLAGGDDRDDAVKKPKIAMGFSRTFSSAKAQDLKKPGPAPISIKFGAPKFKDQSTVKKSSSLSVAEAFNQSSDEEEEMPPEAKMRMRNIGRDTPTSAGPNSFGKTRKGFCDVKKVFERDLKNKMNEVSE</sequence>
<feature type="non-terminal residue" evidence="11">
    <location>
        <position position="1"/>
    </location>
</feature>
<evidence type="ECO:0000256" key="8">
    <source>
        <dbReference type="ARBA" id="ARBA00023242"/>
    </source>
</evidence>
<evidence type="ECO:0000256" key="2">
    <source>
        <dbReference type="ARBA" id="ARBA00004123"/>
    </source>
</evidence>
<evidence type="ECO:0000256" key="10">
    <source>
        <dbReference type="SAM" id="MobiDB-lite"/>
    </source>
</evidence>
<name>A0A023FDD3_AMBCJ</name>
<evidence type="ECO:0000256" key="5">
    <source>
        <dbReference type="ARBA" id="ARBA00022553"/>
    </source>
</evidence>
<dbReference type="InterPro" id="IPR029169">
    <property type="entry name" value="PCNP"/>
</dbReference>
<evidence type="ECO:0000256" key="6">
    <source>
        <dbReference type="ARBA" id="ARBA00022843"/>
    </source>
</evidence>
<evidence type="ECO:0000256" key="7">
    <source>
        <dbReference type="ARBA" id="ARBA00022990"/>
    </source>
</evidence>
<feature type="compositionally biased region" description="Basic and acidic residues" evidence="10">
    <location>
        <begin position="49"/>
        <end position="66"/>
    </location>
</feature>
<evidence type="ECO:0000313" key="11">
    <source>
        <dbReference type="EMBL" id="JAC19477.1"/>
    </source>
</evidence>
<evidence type="ECO:0000256" key="1">
    <source>
        <dbReference type="ARBA" id="ARBA00002646"/>
    </source>
</evidence>
<comment type="subunit">
    <text evidence="3">Interacts with UHRF2/NIRF.</text>
</comment>
<evidence type="ECO:0000256" key="3">
    <source>
        <dbReference type="ARBA" id="ARBA00011097"/>
    </source>
</evidence>
<keyword evidence="9" id="KW-0131">Cell cycle</keyword>
<dbReference type="GO" id="GO:0005634">
    <property type="term" value="C:nucleus"/>
    <property type="evidence" value="ECO:0007669"/>
    <property type="project" value="UniProtKB-SubCell"/>
</dbReference>
<evidence type="ECO:0000256" key="9">
    <source>
        <dbReference type="ARBA" id="ARBA00023306"/>
    </source>
</evidence>
<evidence type="ECO:0000256" key="4">
    <source>
        <dbReference type="ARBA" id="ARBA00022059"/>
    </source>
</evidence>
<dbReference type="PANTHER" id="PTHR16523">
    <property type="entry name" value="PEST PROTEOLYTIC SIGNAL-CONTAINING NUCLEAR PROTEIN"/>
    <property type="match status" value="1"/>
</dbReference>
<dbReference type="EMBL" id="GBBK01005005">
    <property type="protein sequence ID" value="JAC19477.1"/>
    <property type="molecule type" value="mRNA"/>
</dbReference>
<dbReference type="GO" id="GO:0016567">
    <property type="term" value="P:protein ubiquitination"/>
    <property type="evidence" value="ECO:0007669"/>
    <property type="project" value="InterPro"/>
</dbReference>
<protein>
    <recommendedName>
        <fullName evidence="4">PEST proteolytic signal-containing nuclear protein</fullName>
    </recommendedName>
</protein>
<feature type="compositionally biased region" description="Polar residues" evidence="10">
    <location>
        <begin position="109"/>
        <end position="124"/>
    </location>
</feature>
<keyword evidence="7" id="KW-0007">Acetylation</keyword>
<keyword evidence="5" id="KW-0597">Phosphoprotein</keyword>